<dbReference type="Gramene" id="evm.model.10.466">
    <property type="protein sequence ID" value="cds.evm.model.10.466"/>
    <property type="gene ID" value="evm.TU.10.466"/>
</dbReference>
<accession>A0A803QNX7</accession>
<sequence length="185" mass="21079">MRRCVLKEEVASIIEHCHSSPYGGHFGGQRTTTKVFQLRYYWPSIFKDAHNFASCDRCQRVGNISVRNEMPLNCILEVELFDIWGIDFMGPFPPSYGNLYILLVVDYVCKWVEAVASPTNDSKVVMKFLQKQVFTRFGTLQALISDEGTHFVNKILTALLAKYNVKHKIVAAYHPQTNGQAELSN</sequence>
<name>A0A803QNX7_CANSA</name>
<dbReference type="AlphaFoldDB" id="A0A803QNX7"/>
<dbReference type="Gene3D" id="3.30.420.10">
    <property type="entry name" value="Ribonuclease H-like superfamily/Ribonuclease H"/>
    <property type="match status" value="1"/>
</dbReference>
<dbReference type="InterPro" id="IPR041588">
    <property type="entry name" value="Integrase_H2C2"/>
</dbReference>
<organism evidence="2 3">
    <name type="scientific">Cannabis sativa</name>
    <name type="common">Hemp</name>
    <name type="synonym">Marijuana</name>
    <dbReference type="NCBI Taxonomy" id="3483"/>
    <lineage>
        <taxon>Eukaryota</taxon>
        <taxon>Viridiplantae</taxon>
        <taxon>Streptophyta</taxon>
        <taxon>Embryophyta</taxon>
        <taxon>Tracheophyta</taxon>
        <taxon>Spermatophyta</taxon>
        <taxon>Magnoliopsida</taxon>
        <taxon>eudicotyledons</taxon>
        <taxon>Gunneridae</taxon>
        <taxon>Pentapetalae</taxon>
        <taxon>rosids</taxon>
        <taxon>fabids</taxon>
        <taxon>Rosales</taxon>
        <taxon>Cannabaceae</taxon>
        <taxon>Cannabis</taxon>
    </lineage>
</organism>
<dbReference type="SUPFAM" id="SSF53098">
    <property type="entry name" value="Ribonuclease H-like"/>
    <property type="match status" value="1"/>
</dbReference>
<dbReference type="Gene3D" id="1.10.340.70">
    <property type="match status" value="1"/>
</dbReference>
<evidence type="ECO:0000313" key="2">
    <source>
        <dbReference type="EnsemblPlants" id="cds.evm.model.10.466"/>
    </source>
</evidence>
<dbReference type="InterPro" id="IPR001584">
    <property type="entry name" value="Integrase_cat-core"/>
</dbReference>
<dbReference type="Proteomes" id="UP000596661">
    <property type="component" value="Unassembled WGS sequence"/>
</dbReference>
<dbReference type="Pfam" id="PF00665">
    <property type="entry name" value="rve"/>
    <property type="match status" value="1"/>
</dbReference>
<dbReference type="Pfam" id="PF17921">
    <property type="entry name" value="Integrase_H2C2"/>
    <property type="match status" value="1"/>
</dbReference>
<keyword evidence="3" id="KW-1185">Reference proteome</keyword>
<dbReference type="InterPro" id="IPR052160">
    <property type="entry name" value="Gypsy_RT_Integrase-like"/>
</dbReference>
<evidence type="ECO:0000259" key="1">
    <source>
        <dbReference type="PROSITE" id="PS50994"/>
    </source>
</evidence>
<proteinExistence type="predicted"/>
<dbReference type="EnsemblPlants" id="evm.model.10.466">
    <property type="protein sequence ID" value="cds.evm.model.10.466"/>
    <property type="gene ID" value="evm.TU.10.466"/>
</dbReference>
<feature type="domain" description="Integrase catalytic" evidence="1">
    <location>
        <begin position="67"/>
        <end position="185"/>
    </location>
</feature>
<dbReference type="EMBL" id="UZAU01000804">
    <property type="status" value="NOT_ANNOTATED_CDS"/>
    <property type="molecule type" value="Genomic_DNA"/>
</dbReference>
<reference evidence="2" key="1">
    <citation type="submission" date="2021-03" db="UniProtKB">
        <authorList>
            <consortium name="EnsemblPlants"/>
        </authorList>
    </citation>
    <scope>IDENTIFICATION</scope>
</reference>
<dbReference type="InterPro" id="IPR012337">
    <property type="entry name" value="RNaseH-like_sf"/>
</dbReference>
<protein>
    <recommendedName>
        <fullName evidence="1">Integrase catalytic domain-containing protein</fullName>
    </recommendedName>
</protein>
<dbReference type="OMA" id="NGANERW"/>
<dbReference type="PANTHER" id="PTHR47266">
    <property type="entry name" value="ENDONUCLEASE-RELATED"/>
    <property type="match status" value="1"/>
</dbReference>
<evidence type="ECO:0000313" key="3">
    <source>
        <dbReference type="Proteomes" id="UP000596661"/>
    </source>
</evidence>
<dbReference type="InterPro" id="IPR036397">
    <property type="entry name" value="RNaseH_sf"/>
</dbReference>
<dbReference type="PROSITE" id="PS50994">
    <property type="entry name" value="INTEGRASE"/>
    <property type="match status" value="1"/>
</dbReference>
<dbReference type="GO" id="GO:0003676">
    <property type="term" value="F:nucleic acid binding"/>
    <property type="evidence" value="ECO:0007669"/>
    <property type="project" value="InterPro"/>
</dbReference>
<dbReference type="GO" id="GO:0015074">
    <property type="term" value="P:DNA integration"/>
    <property type="evidence" value="ECO:0007669"/>
    <property type="project" value="InterPro"/>
</dbReference>